<accession>A0A347WFN1</accession>
<dbReference type="EMBL" id="CP023036">
    <property type="protein sequence ID" value="AXY23674.1"/>
    <property type="molecule type" value="Genomic_DNA"/>
</dbReference>
<dbReference type="RefSeq" id="WP_118963469.1">
    <property type="nucleotide sequence ID" value="NZ_CP023036.1"/>
</dbReference>
<dbReference type="OrthoDB" id="7267284at2"/>
<keyword evidence="1" id="KW-0472">Membrane</keyword>
<keyword evidence="1" id="KW-0812">Transmembrane</keyword>
<proteinExistence type="predicted"/>
<dbReference type="AlphaFoldDB" id="A0A347WFN1"/>
<feature type="transmembrane region" description="Helical" evidence="1">
    <location>
        <begin position="15"/>
        <end position="34"/>
    </location>
</feature>
<keyword evidence="1" id="KW-1133">Transmembrane helix</keyword>
<dbReference type="NCBIfam" id="TIGR02532">
    <property type="entry name" value="IV_pilin_GFxxxE"/>
    <property type="match status" value="1"/>
</dbReference>
<dbReference type="Pfam" id="PF07963">
    <property type="entry name" value="N_methyl"/>
    <property type="match status" value="1"/>
</dbReference>
<protein>
    <submittedName>
        <fullName evidence="2">General secretion pathway protein J</fullName>
    </submittedName>
</protein>
<name>A0A347WFN1_9PROT</name>
<sequence>MSARPTGDRKHEGGFTLLELLVALVIFGILLASLTQGTRFGLTLFQRQQAVVSSTGNLSEIDHLMRRLIEEAEPGSQDDPRTLTGTPHGIALRSRIPAGIAASPLNRLSDLRLSLEGNQLVLTWLPHRHAIALTPLPPPQHAILMTAVSDLEISYFGMGQWHPSWAQDQLPELVRIRVVSTNEHNRHWPDIVISPMRSRYD</sequence>
<dbReference type="PROSITE" id="PS00409">
    <property type="entry name" value="PROKAR_NTER_METHYL"/>
    <property type="match status" value="1"/>
</dbReference>
<dbReference type="InterPro" id="IPR012902">
    <property type="entry name" value="N_methyl_site"/>
</dbReference>
<reference evidence="2 3" key="1">
    <citation type="submission" date="2017-08" db="EMBL/GenBank/DDBJ databases">
        <title>Complete genome sequence of Gluconacetobacter saccharivorans CV1 isolated from Fermented Vinegar.</title>
        <authorList>
            <person name="Kim S.-Y."/>
        </authorList>
    </citation>
    <scope>NUCLEOTIDE SEQUENCE [LARGE SCALE GENOMIC DNA]</scope>
    <source>
        <strain evidence="2 3">CV1</strain>
    </source>
</reference>
<dbReference type="Proteomes" id="UP000264120">
    <property type="component" value="Chromosome"/>
</dbReference>
<organism evidence="2 3">
    <name type="scientific">Komagataeibacter saccharivorans</name>
    <dbReference type="NCBI Taxonomy" id="265959"/>
    <lineage>
        <taxon>Bacteria</taxon>
        <taxon>Pseudomonadati</taxon>
        <taxon>Pseudomonadota</taxon>
        <taxon>Alphaproteobacteria</taxon>
        <taxon>Acetobacterales</taxon>
        <taxon>Acetobacteraceae</taxon>
        <taxon>Komagataeibacter</taxon>
    </lineage>
</organism>
<evidence type="ECO:0000256" key="1">
    <source>
        <dbReference type="SAM" id="Phobius"/>
    </source>
</evidence>
<gene>
    <name evidence="2" type="ORF">CD178_02930</name>
</gene>
<evidence type="ECO:0000313" key="3">
    <source>
        <dbReference type="Proteomes" id="UP000264120"/>
    </source>
</evidence>
<dbReference type="KEGG" id="ksc:CD178_02930"/>
<keyword evidence="3" id="KW-1185">Reference proteome</keyword>
<evidence type="ECO:0000313" key="2">
    <source>
        <dbReference type="EMBL" id="AXY23674.1"/>
    </source>
</evidence>